<evidence type="ECO:0000256" key="7">
    <source>
        <dbReference type="ARBA" id="ARBA00023136"/>
    </source>
</evidence>
<name>A0ABY5TS76_9GAMM</name>
<feature type="transmembrane region" description="Helical" evidence="8">
    <location>
        <begin position="358"/>
        <end position="385"/>
    </location>
</feature>
<dbReference type="InterPro" id="IPR020846">
    <property type="entry name" value="MFS_dom"/>
</dbReference>
<evidence type="ECO:0000256" key="1">
    <source>
        <dbReference type="ARBA" id="ARBA00004651"/>
    </source>
</evidence>
<dbReference type="PROSITE" id="PS50850">
    <property type="entry name" value="MFS"/>
    <property type="match status" value="1"/>
</dbReference>
<dbReference type="InterPro" id="IPR011701">
    <property type="entry name" value="MFS"/>
</dbReference>
<dbReference type="Pfam" id="PF07690">
    <property type="entry name" value="MFS_1"/>
    <property type="match status" value="1"/>
</dbReference>
<evidence type="ECO:0000256" key="4">
    <source>
        <dbReference type="ARBA" id="ARBA00022475"/>
    </source>
</evidence>
<feature type="transmembrane region" description="Helical" evidence="8">
    <location>
        <begin position="397"/>
        <end position="419"/>
    </location>
</feature>
<dbReference type="NCBIfam" id="TIGR00711">
    <property type="entry name" value="efflux_EmrB"/>
    <property type="match status" value="1"/>
</dbReference>
<evidence type="ECO:0000256" key="8">
    <source>
        <dbReference type="SAM" id="Phobius"/>
    </source>
</evidence>
<keyword evidence="7 8" id="KW-0472">Membrane</keyword>
<feature type="transmembrane region" description="Helical" evidence="8">
    <location>
        <begin position="167"/>
        <end position="189"/>
    </location>
</feature>
<dbReference type="InterPro" id="IPR004638">
    <property type="entry name" value="EmrB-like"/>
</dbReference>
<comment type="similarity">
    <text evidence="2">Belongs to the major facilitator superfamily. EmrB family.</text>
</comment>
<evidence type="ECO:0000256" key="2">
    <source>
        <dbReference type="ARBA" id="ARBA00008537"/>
    </source>
</evidence>
<accession>A0ABY5TS76</accession>
<feature type="transmembrane region" description="Helical" evidence="8">
    <location>
        <begin position="52"/>
        <end position="74"/>
    </location>
</feature>
<feature type="transmembrane region" description="Helical" evidence="8">
    <location>
        <begin position="334"/>
        <end position="352"/>
    </location>
</feature>
<feature type="transmembrane region" description="Helical" evidence="8">
    <location>
        <begin position="479"/>
        <end position="496"/>
    </location>
</feature>
<gene>
    <name evidence="10" type="ORF">NYF23_02495</name>
</gene>
<dbReference type="PANTHER" id="PTHR42718">
    <property type="entry name" value="MAJOR FACILITATOR SUPERFAMILY MULTIDRUG TRANSPORTER MFSC"/>
    <property type="match status" value="1"/>
</dbReference>
<evidence type="ECO:0000256" key="6">
    <source>
        <dbReference type="ARBA" id="ARBA00022989"/>
    </source>
</evidence>
<dbReference type="InterPro" id="IPR036259">
    <property type="entry name" value="MFS_trans_sf"/>
</dbReference>
<keyword evidence="5 8" id="KW-0812">Transmembrane</keyword>
<feature type="transmembrane region" description="Helical" evidence="8">
    <location>
        <begin position="201"/>
        <end position="218"/>
    </location>
</feature>
<feature type="transmembrane region" description="Helical" evidence="8">
    <location>
        <begin position="81"/>
        <end position="100"/>
    </location>
</feature>
<feature type="transmembrane region" description="Helical" evidence="8">
    <location>
        <begin position="12"/>
        <end position="32"/>
    </location>
</feature>
<protein>
    <submittedName>
        <fullName evidence="10">DHA2 family efflux MFS transporter permease subunit</fullName>
    </submittedName>
</protein>
<evidence type="ECO:0000313" key="10">
    <source>
        <dbReference type="EMBL" id="UVW35491.1"/>
    </source>
</evidence>
<evidence type="ECO:0000313" key="11">
    <source>
        <dbReference type="Proteomes" id="UP001059934"/>
    </source>
</evidence>
<dbReference type="EMBL" id="CP103416">
    <property type="protein sequence ID" value="UVW35491.1"/>
    <property type="molecule type" value="Genomic_DNA"/>
</dbReference>
<keyword evidence="3" id="KW-0813">Transport</keyword>
<feature type="transmembrane region" description="Helical" evidence="8">
    <location>
        <begin position="268"/>
        <end position="289"/>
    </location>
</feature>
<keyword evidence="6 8" id="KW-1133">Transmembrane helix</keyword>
<sequence length="509" mass="55991">MSVQIELTPRAKSAVTLAVMLAAIMQMLDTTIANVALPHMQGSLSATQDQLAWVLTSYIVASAIMTLPIGWLSGRYGRKNIFVISIAGFTLTSLLCGAASSLNEMIAFRILQGLFGAALVPLSQAIMLDINPKEDHGKAMAMWAVSIMIGPILGPTLGGFLTEYYSWRWVFYINLPFGAVVLFIILSLMPETEREDRPFDGLGFFALAMFIASIQLILDRGHHLDWLDSLEIQIYCTAVLASLWVYVVHTRTAKNPFIPPAILRDRNFATALVFMFFIGLILLATMALLPNYLQNIMGYPVFDVGTILAPRGLGTMLSMFLLGKYGHRFDPRALVFFGLSVTAYSLSLMVEFDTFVPAHLIISTGFMQGFGLGFVFMPLSILAYLTLEPKYRAEAAGLFSLVRNFGSSIGVSVAFVLLARGVQTQHAYLGENITPYVTSMGLQQLPQIFHNEAISGLMLLDMEINRQAATIAYLNDFKLMMWVVLAMLPMVLLLRAPDKESAATATGNT</sequence>
<dbReference type="Gene3D" id="1.20.1720.10">
    <property type="entry name" value="Multidrug resistance protein D"/>
    <property type="match status" value="1"/>
</dbReference>
<feature type="transmembrane region" description="Helical" evidence="8">
    <location>
        <begin position="230"/>
        <end position="248"/>
    </location>
</feature>
<dbReference type="SUPFAM" id="SSF103473">
    <property type="entry name" value="MFS general substrate transporter"/>
    <property type="match status" value="1"/>
</dbReference>
<reference evidence="10" key="1">
    <citation type="submission" date="2022-08" db="EMBL/GenBank/DDBJ databases">
        <title>Catabolic pathway analysis in culturable SAR92 clade bacteria reveals their overlooked roles in DMSP degradation in coastal seas.</title>
        <authorList>
            <person name="He X."/>
            <person name="Zhang X."/>
            <person name="Zhang Y."/>
        </authorList>
    </citation>
    <scope>NUCLEOTIDE SEQUENCE</scope>
    <source>
        <strain evidence="10">H455</strain>
    </source>
</reference>
<evidence type="ECO:0000256" key="5">
    <source>
        <dbReference type="ARBA" id="ARBA00022692"/>
    </source>
</evidence>
<proteinExistence type="inferred from homology"/>
<evidence type="ECO:0000256" key="3">
    <source>
        <dbReference type="ARBA" id="ARBA00022448"/>
    </source>
</evidence>
<dbReference type="CDD" id="cd17503">
    <property type="entry name" value="MFS_LmrB_MDR_like"/>
    <property type="match status" value="1"/>
</dbReference>
<dbReference type="Gene3D" id="1.20.1250.20">
    <property type="entry name" value="MFS general substrate transporter like domains"/>
    <property type="match status" value="1"/>
</dbReference>
<organism evidence="10 11">
    <name type="scientific">SAR92 clade bacterium H455</name>
    <dbReference type="NCBI Taxonomy" id="2974818"/>
    <lineage>
        <taxon>Bacteria</taxon>
        <taxon>Pseudomonadati</taxon>
        <taxon>Pseudomonadota</taxon>
        <taxon>Gammaproteobacteria</taxon>
        <taxon>Cellvibrionales</taxon>
        <taxon>Porticoccaceae</taxon>
        <taxon>SAR92 clade</taxon>
    </lineage>
</organism>
<evidence type="ECO:0000259" key="9">
    <source>
        <dbReference type="PROSITE" id="PS50850"/>
    </source>
</evidence>
<comment type="subcellular location">
    <subcellularLocation>
        <location evidence="1">Cell membrane</location>
        <topology evidence="1">Multi-pass membrane protein</topology>
    </subcellularLocation>
</comment>
<feature type="domain" description="Major facilitator superfamily (MFS) profile" evidence="9">
    <location>
        <begin position="15"/>
        <end position="501"/>
    </location>
</feature>
<feature type="transmembrane region" description="Helical" evidence="8">
    <location>
        <begin position="140"/>
        <end position="161"/>
    </location>
</feature>
<keyword evidence="11" id="KW-1185">Reference proteome</keyword>
<keyword evidence="4" id="KW-1003">Cell membrane</keyword>
<feature type="transmembrane region" description="Helical" evidence="8">
    <location>
        <begin position="301"/>
        <end position="322"/>
    </location>
</feature>
<dbReference type="Proteomes" id="UP001059934">
    <property type="component" value="Chromosome"/>
</dbReference>
<feature type="transmembrane region" description="Helical" evidence="8">
    <location>
        <begin position="106"/>
        <end position="128"/>
    </location>
</feature>
<dbReference type="PANTHER" id="PTHR42718:SF9">
    <property type="entry name" value="MAJOR FACILITATOR SUPERFAMILY MULTIDRUG TRANSPORTER MFSC"/>
    <property type="match status" value="1"/>
</dbReference>